<name>A0A5B8RXM9_9BURK</name>
<dbReference type="AlphaFoldDB" id="A0A5B8RXM9"/>
<gene>
    <name evidence="1" type="ORF">FOZ74_15265</name>
</gene>
<reference evidence="1 2" key="1">
    <citation type="submission" date="2019-07" db="EMBL/GenBank/DDBJ databases">
        <title>Complete genome sequence of Comamonas sp. NLF 7-7 isolated from livestock.</title>
        <authorList>
            <person name="Kim D.H."/>
            <person name="Kim J.G."/>
        </authorList>
    </citation>
    <scope>NUCLEOTIDE SEQUENCE [LARGE SCALE GENOMIC DNA]</scope>
    <source>
        <strain evidence="1 2">NLF 7-7</strain>
    </source>
</reference>
<organism evidence="1 2">
    <name type="scientific">Comamonas flocculans</name>
    <dbReference type="NCBI Taxonomy" id="2597701"/>
    <lineage>
        <taxon>Bacteria</taxon>
        <taxon>Pseudomonadati</taxon>
        <taxon>Pseudomonadota</taxon>
        <taxon>Betaproteobacteria</taxon>
        <taxon>Burkholderiales</taxon>
        <taxon>Comamonadaceae</taxon>
        <taxon>Comamonas</taxon>
    </lineage>
</organism>
<protein>
    <submittedName>
        <fullName evidence="1">Uncharacterized protein</fullName>
    </submittedName>
</protein>
<sequence length="503" mass="51232">MPTLPPTIDNPPVLPDPGDKETFSARKLANMAWVNAELTPKANAIGAASHANAVEAAGAAVAAADASDVAVAAKNTATAAATSATDARDAATDARDAAQGYKNTAEGSASAAATSAQLAQDWASKTDAPVAGGEYSAKKHAQDAAASAGQAAAGVLDKPLTGLDLSDSTAVAATDTVLQAFGKLQAGKANISAGSLINLLPDSGRFDTSLPNSNNNADAPDIVFSPGGFFSSYNGSTLYEAARNYYDSSTYGGAAPATPATVQDLFTAAGMPGRYQTQFRVLGITFGTGTAAAGPVVDGMQLYIGAVNALALPRRMTMGMWIRAYAKPLSVLGTVVRPTDGWVKVLGIFGTWDGYSTAGPLLFGQSGGNCEIAMPWVVAGYIDYQPDFQLLATPINPLVFDVPTSTVTSGAYTLQLVDRGNCVDVGHAITVPTLATVAFLKGSVVNLQNVTASGLTITAQSGATVYLSGDPTKTGPFTLKGYGWAVLRKIDTASTWVISGAGI</sequence>
<dbReference type="KEGG" id="cof:FOZ74_15265"/>
<keyword evidence="2" id="KW-1185">Reference proteome</keyword>
<proteinExistence type="predicted"/>
<dbReference type="EMBL" id="CP042344">
    <property type="protein sequence ID" value="QEA14280.1"/>
    <property type="molecule type" value="Genomic_DNA"/>
</dbReference>
<evidence type="ECO:0000313" key="1">
    <source>
        <dbReference type="EMBL" id="QEA14280.1"/>
    </source>
</evidence>
<dbReference type="RefSeq" id="WP_146913900.1">
    <property type="nucleotide sequence ID" value="NZ_CP042344.1"/>
</dbReference>
<dbReference type="Proteomes" id="UP000321199">
    <property type="component" value="Chromosome"/>
</dbReference>
<accession>A0A5B8RXM9</accession>
<evidence type="ECO:0000313" key="2">
    <source>
        <dbReference type="Proteomes" id="UP000321199"/>
    </source>
</evidence>